<reference evidence="2 3" key="1">
    <citation type="journal article" date="2015" name="BMC Genomics">
        <title>Insights from the genome of Ophiocordyceps polyrhachis-furcata to pathogenicity and host specificity in insect fungi.</title>
        <authorList>
            <person name="Wichadakul D."/>
            <person name="Kobmoo N."/>
            <person name="Ingsriswang S."/>
            <person name="Tangphatsornruang S."/>
            <person name="Chantasingh D."/>
            <person name="Luangsa-ard J.J."/>
            <person name="Eurwilaichitr L."/>
        </authorList>
    </citation>
    <scope>NUCLEOTIDE SEQUENCE [LARGE SCALE GENOMIC DNA]</scope>
    <source>
        <strain evidence="2 3">BCC 54312</strain>
    </source>
</reference>
<evidence type="ECO:0000256" key="1">
    <source>
        <dbReference type="SAM" id="MobiDB-lite"/>
    </source>
</evidence>
<evidence type="ECO:0008006" key="4">
    <source>
        <dbReference type="Google" id="ProtNLM"/>
    </source>
</evidence>
<evidence type="ECO:0000313" key="3">
    <source>
        <dbReference type="Proteomes" id="UP000253664"/>
    </source>
</evidence>
<dbReference type="OrthoDB" id="5586401at2759"/>
<dbReference type="STRING" id="1330021.A0A367LPQ3"/>
<organism evidence="2 3">
    <name type="scientific">Ophiocordyceps polyrhachis-furcata BCC 54312</name>
    <dbReference type="NCBI Taxonomy" id="1330021"/>
    <lineage>
        <taxon>Eukaryota</taxon>
        <taxon>Fungi</taxon>
        <taxon>Dikarya</taxon>
        <taxon>Ascomycota</taxon>
        <taxon>Pezizomycotina</taxon>
        <taxon>Sordariomycetes</taxon>
        <taxon>Hypocreomycetidae</taxon>
        <taxon>Hypocreales</taxon>
        <taxon>Ophiocordycipitaceae</taxon>
        <taxon>Ophiocordyceps</taxon>
    </lineage>
</organism>
<dbReference type="Proteomes" id="UP000253664">
    <property type="component" value="Unassembled WGS sequence"/>
</dbReference>
<accession>A0A367LPQ3</accession>
<sequence length="62" mass="7551">MDKTPQQQQQQQQQEDADECENTKLTDCYFDKKDWRACTAEMEQFRQCWRRNGNDKRTSSRS</sequence>
<feature type="region of interest" description="Disordered" evidence="1">
    <location>
        <begin position="1"/>
        <end position="20"/>
    </location>
</feature>
<feature type="compositionally biased region" description="Low complexity" evidence="1">
    <location>
        <begin position="1"/>
        <end position="14"/>
    </location>
</feature>
<evidence type="ECO:0000313" key="2">
    <source>
        <dbReference type="EMBL" id="RCI16390.1"/>
    </source>
</evidence>
<dbReference type="AlphaFoldDB" id="A0A367LPQ3"/>
<keyword evidence="3" id="KW-1185">Reference proteome</keyword>
<dbReference type="EMBL" id="LKCN02000001">
    <property type="protein sequence ID" value="RCI16390.1"/>
    <property type="molecule type" value="Genomic_DNA"/>
</dbReference>
<proteinExistence type="predicted"/>
<name>A0A367LPQ3_9HYPO</name>
<comment type="caution">
    <text evidence="2">The sequence shown here is derived from an EMBL/GenBank/DDBJ whole genome shotgun (WGS) entry which is preliminary data.</text>
</comment>
<protein>
    <recommendedName>
        <fullName evidence="4">CHCH domain-containing protein</fullName>
    </recommendedName>
</protein>
<gene>
    <name evidence="2" type="ORF">L249_2603</name>
</gene>